<organism evidence="2">
    <name type="scientific">Siphoviridae sp. ctvI513</name>
    <dbReference type="NCBI Taxonomy" id="2827965"/>
    <lineage>
        <taxon>Viruses</taxon>
        <taxon>Duplodnaviria</taxon>
        <taxon>Heunggongvirae</taxon>
        <taxon>Uroviricota</taxon>
        <taxon>Caudoviricetes</taxon>
    </lineage>
</organism>
<protein>
    <submittedName>
        <fullName evidence="2">Hydrogenase/urease nickel incorporation protein</fullName>
    </submittedName>
</protein>
<evidence type="ECO:0000313" key="2">
    <source>
        <dbReference type="EMBL" id="DAF63353.1"/>
    </source>
</evidence>
<proteinExistence type="predicted"/>
<keyword evidence="1" id="KW-1133">Transmembrane helix</keyword>
<sequence length="68" mass="7492">MESKMPKSDLIPCEHCGHMISKTAKTCPECGGKNRKYISAGKVIFIIVMLIIFAYLEFTLSASFAAGY</sequence>
<evidence type="ECO:0000256" key="1">
    <source>
        <dbReference type="SAM" id="Phobius"/>
    </source>
</evidence>
<keyword evidence="1" id="KW-0472">Membrane</keyword>
<dbReference type="EMBL" id="BK032839">
    <property type="protein sequence ID" value="DAF63353.1"/>
    <property type="molecule type" value="Genomic_DNA"/>
</dbReference>
<accession>A0A8S5TJL0</accession>
<keyword evidence="1" id="KW-0812">Transmembrane</keyword>
<feature type="transmembrane region" description="Helical" evidence="1">
    <location>
        <begin position="43"/>
        <end position="66"/>
    </location>
</feature>
<reference evidence="2" key="1">
    <citation type="journal article" date="2021" name="Proc. Natl. Acad. Sci. U.S.A.">
        <title>A Catalog of Tens of Thousands of Viruses from Human Metagenomes Reveals Hidden Associations with Chronic Diseases.</title>
        <authorList>
            <person name="Tisza M.J."/>
            <person name="Buck C.B."/>
        </authorList>
    </citation>
    <scope>NUCLEOTIDE SEQUENCE</scope>
    <source>
        <strain evidence="2">CtvI513</strain>
    </source>
</reference>
<name>A0A8S5TJL0_9CAUD</name>